<keyword evidence="1" id="KW-1015">Disulfide bond</keyword>
<feature type="domain" description="EGF-like" evidence="3">
    <location>
        <begin position="173"/>
        <end position="215"/>
    </location>
</feature>
<dbReference type="Ensembl" id="ENSMODT00000071747.1">
    <property type="protein sequence ID" value="ENSMODP00000055344.1"/>
    <property type="gene ID" value="ENSMODG00000046810.1"/>
</dbReference>
<reference evidence="4 5" key="1">
    <citation type="journal article" date="2007" name="Nature">
        <title>Genome of the marsupial Monodelphis domestica reveals innovation in non-coding sequences.</title>
        <authorList>
            <person name="Mikkelsen T.S."/>
            <person name="Wakefield M.J."/>
            <person name="Aken B."/>
            <person name="Amemiya C.T."/>
            <person name="Chang J.L."/>
            <person name="Duke S."/>
            <person name="Garber M."/>
            <person name="Gentles A.J."/>
            <person name="Goodstadt L."/>
            <person name="Heger A."/>
            <person name="Jurka J."/>
            <person name="Kamal M."/>
            <person name="Mauceli E."/>
            <person name="Searle S.M."/>
            <person name="Sharpe T."/>
            <person name="Baker M.L."/>
            <person name="Batzer M.A."/>
            <person name="Benos P.V."/>
            <person name="Belov K."/>
            <person name="Clamp M."/>
            <person name="Cook A."/>
            <person name="Cuff J."/>
            <person name="Das R."/>
            <person name="Davidow L."/>
            <person name="Deakin J.E."/>
            <person name="Fazzari M.J."/>
            <person name="Glass J.L."/>
            <person name="Grabherr M."/>
            <person name="Greally J.M."/>
            <person name="Gu W."/>
            <person name="Hore T.A."/>
            <person name="Huttley G.A."/>
            <person name="Kleber M."/>
            <person name="Jirtle R.L."/>
            <person name="Koina E."/>
            <person name="Lee J.T."/>
            <person name="Mahony S."/>
            <person name="Marra M.A."/>
            <person name="Miller R.D."/>
            <person name="Nicholls R.D."/>
            <person name="Oda M."/>
            <person name="Papenfuss A.T."/>
            <person name="Parra Z.E."/>
            <person name="Pollock D.D."/>
            <person name="Ray D.A."/>
            <person name="Schein J.E."/>
            <person name="Speed T.P."/>
            <person name="Thompson K."/>
            <person name="VandeBerg J.L."/>
            <person name="Wade C.M."/>
            <person name="Walker J.A."/>
            <person name="Waters P.D."/>
            <person name="Webber C."/>
            <person name="Weidman J.R."/>
            <person name="Xie X."/>
            <person name="Zody M.C."/>
            <person name="Baldwin J."/>
            <person name="Abdouelleil A."/>
            <person name="Abdulkadir J."/>
            <person name="Abebe A."/>
            <person name="Abera B."/>
            <person name="Abreu J."/>
            <person name="Acer S.C."/>
            <person name="Aftuck L."/>
            <person name="Alexander A."/>
            <person name="An P."/>
            <person name="Anderson E."/>
            <person name="Anderson S."/>
            <person name="Arachi H."/>
            <person name="Azer M."/>
            <person name="Bachantsang P."/>
            <person name="Barry A."/>
            <person name="Bayul T."/>
            <person name="Berlin A."/>
            <person name="Bessette D."/>
            <person name="Bloom T."/>
            <person name="Bloom T."/>
            <person name="Boguslavskiy L."/>
            <person name="Bonnet C."/>
            <person name="Boukhgalter B."/>
            <person name="Bourzgui I."/>
            <person name="Brown A."/>
            <person name="Cahill P."/>
            <person name="Channer S."/>
            <person name="Cheshatsang Y."/>
            <person name="Chuda L."/>
            <person name="Citroen M."/>
            <person name="Collymore A."/>
            <person name="Cooke P."/>
            <person name="Costello M."/>
            <person name="D'Aco K."/>
            <person name="Daza R."/>
            <person name="De Haan G."/>
            <person name="DeGray S."/>
            <person name="DeMaso C."/>
            <person name="Dhargay N."/>
            <person name="Dooley K."/>
            <person name="Dooley E."/>
            <person name="Doricent M."/>
            <person name="Dorje P."/>
            <person name="Dorjee K."/>
            <person name="Dupes A."/>
            <person name="Elong R."/>
            <person name="Falk J."/>
            <person name="Farina A."/>
            <person name="Faro S."/>
            <person name="Ferguson D."/>
            <person name="Fisher S."/>
            <person name="Foley C.D."/>
            <person name="Franke A."/>
            <person name="Friedrich D."/>
            <person name="Gadbois L."/>
            <person name="Gearin G."/>
            <person name="Gearin C.R."/>
            <person name="Giannoukos G."/>
            <person name="Goode T."/>
            <person name="Graham J."/>
            <person name="Grandbois E."/>
            <person name="Grewal S."/>
            <person name="Gyaltsen K."/>
            <person name="Hafez N."/>
            <person name="Hagos B."/>
            <person name="Hall J."/>
            <person name="Henson C."/>
            <person name="Hollinger A."/>
            <person name="Honan T."/>
            <person name="Huard M.D."/>
            <person name="Hughes L."/>
            <person name="Hurhula B."/>
            <person name="Husby M.E."/>
            <person name="Kamat A."/>
            <person name="Kanga B."/>
            <person name="Kashin S."/>
            <person name="Khazanovich D."/>
            <person name="Kisner P."/>
            <person name="Lance K."/>
            <person name="Lara M."/>
            <person name="Lee W."/>
            <person name="Lennon N."/>
            <person name="Letendre F."/>
            <person name="LeVine R."/>
            <person name="Lipovsky A."/>
            <person name="Liu X."/>
            <person name="Liu J."/>
            <person name="Liu S."/>
            <person name="Lokyitsang T."/>
            <person name="Lokyitsang Y."/>
            <person name="Lubonja R."/>
            <person name="Lui A."/>
            <person name="MacDonald P."/>
            <person name="Magnisalis V."/>
            <person name="Maru K."/>
            <person name="Matthews C."/>
            <person name="McCusker W."/>
            <person name="McDonough S."/>
            <person name="Mehta T."/>
            <person name="Meldrim J."/>
            <person name="Meneus L."/>
            <person name="Mihai O."/>
            <person name="Mihalev A."/>
            <person name="Mihova T."/>
            <person name="Mittelman R."/>
            <person name="Mlenga V."/>
            <person name="Montmayeur A."/>
            <person name="Mulrain L."/>
            <person name="Navidi A."/>
            <person name="Naylor J."/>
            <person name="Negash T."/>
            <person name="Nguyen T."/>
            <person name="Nguyen N."/>
            <person name="Nicol R."/>
            <person name="Norbu C."/>
            <person name="Norbu N."/>
            <person name="Novod N."/>
            <person name="O'Neill B."/>
            <person name="Osman S."/>
            <person name="Markiewicz E."/>
            <person name="Oyono O.L."/>
            <person name="Patti C."/>
            <person name="Phunkhang P."/>
            <person name="Pierre F."/>
            <person name="Priest M."/>
            <person name="Raghuraman S."/>
            <person name="Rege F."/>
            <person name="Reyes R."/>
            <person name="Rise C."/>
            <person name="Rogov P."/>
            <person name="Ross K."/>
            <person name="Ryan E."/>
            <person name="Settipalli S."/>
            <person name="Shea T."/>
            <person name="Sherpa N."/>
            <person name="Shi L."/>
            <person name="Shih D."/>
            <person name="Sparrow T."/>
            <person name="Spaulding J."/>
            <person name="Stalker J."/>
            <person name="Stange-Thomann N."/>
            <person name="Stavropoulos S."/>
            <person name="Stone C."/>
            <person name="Strader C."/>
            <person name="Tesfaye S."/>
            <person name="Thomson T."/>
            <person name="Thoulutsang Y."/>
            <person name="Thoulutsang D."/>
            <person name="Topham K."/>
            <person name="Topping I."/>
            <person name="Tsamla T."/>
            <person name="Vassiliev H."/>
            <person name="Vo A."/>
            <person name="Wangchuk T."/>
            <person name="Wangdi T."/>
            <person name="Weiand M."/>
            <person name="Wilkinson J."/>
            <person name="Wilson A."/>
            <person name="Yadav S."/>
            <person name="Young G."/>
            <person name="Yu Q."/>
            <person name="Zembek L."/>
            <person name="Zhong D."/>
            <person name="Zimmer A."/>
            <person name="Zwirko Z."/>
            <person name="Jaffe D.B."/>
            <person name="Alvarez P."/>
            <person name="Brockman W."/>
            <person name="Butler J."/>
            <person name="Chin C."/>
            <person name="Gnerre S."/>
            <person name="MacCallum I."/>
            <person name="Graves J.A."/>
            <person name="Ponting C.P."/>
            <person name="Breen M."/>
            <person name="Samollow P.B."/>
            <person name="Lander E.S."/>
            <person name="Lindblad-Toh K."/>
        </authorList>
    </citation>
    <scope>NUCLEOTIDE SEQUENCE [LARGE SCALE GENOMIC DNA]</scope>
</reference>
<evidence type="ECO:0000313" key="5">
    <source>
        <dbReference type="Proteomes" id="UP000002280"/>
    </source>
</evidence>
<accession>A0A5F8H715</accession>
<sequence length="338" mass="38912">MLIKYEIISILFFLKTFVTSGHTVCKRQKTIEWHIEPKSVTVNWSLKENICSDFYGECWANCSNTQSSSSLHQELNIPQICPLQLQYGDKLIISSELSSHFLGMNLMNVSKDTFINCLQNDSAQDELLFGCKLKGTHEVNPQWLSIGTHYLLTVVERSPFLCKLGLRLNVTVKQQFCQASQNAPFCSGHGRCLSEVWNKTYVCHCEPPYSGEFCQEVDECFQNPCHNNGICINKREGQNGNSYECIYLPQFIGKIFKCTTNVSQKKKQFSQRQCEFFGLCTWMFSGLGKKIIILLIQNIFIFPYVMGVQRCTRGVHEEYLLQECKTLKLSLKTKREIY</sequence>
<evidence type="ECO:0000313" key="4">
    <source>
        <dbReference type="Ensembl" id="ENSMODP00000055344.1"/>
    </source>
</evidence>
<dbReference type="OMA" id="HFTVNCS"/>
<dbReference type="Gene3D" id="2.10.25.10">
    <property type="entry name" value="Laminin"/>
    <property type="match status" value="2"/>
</dbReference>
<dbReference type="STRING" id="13616.ENSMODP00000055344"/>
<dbReference type="InterPro" id="IPR000742">
    <property type="entry name" value="EGF"/>
</dbReference>
<name>A0A5F8H715_MONDO</name>
<feature type="domain" description="EGF-like" evidence="3">
    <location>
        <begin position="216"/>
        <end position="257"/>
    </location>
</feature>
<feature type="disulfide bond" evidence="1">
    <location>
        <begin position="186"/>
        <end position="203"/>
    </location>
</feature>
<dbReference type="AlphaFoldDB" id="A0A5F8H715"/>
<dbReference type="Pfam" id="PF00008">
    <property type="entry name" value="EGF"/>
    <property type="match status" value="1"/>
</dbReference>
<organism evidence="4 5">
    <name type="scientific">Monodelphis domestica</name>
    <name type="common">Gray short-tailed opossum</name>
    <dbReference type="NCBI Taxonomy" id="13616"/>
    <lineage>
        <taxon>Eukaryota</taxon>
        <taxon>Metazoa</taxon>
        <taxon>Chordata</taxon>
        <taxon>Craniata</taxon>
        <taxon>Vertebrata</taxon>
        <taxon>Euteleostomi</taxon>
        <taxon>Mammalia</taxon>
        <taxon>Metatheria</taxon>
        <taxon>Didelphimorphia</taxon>
        <taxon>Didelphidae</taxon>
        <taxon>Monodelphis</taxon>
    </lineage>
</organism>
<evidence type="ECO:0000256" key="2">
    <source>
        <dbReference type="SAM" id="SignalP"/>
    </source>
</evidence>
<keyword evidence="1" id="KW-0245">EGF-like domain</keyword>
<dbReference type="GeneTree" id="ENSGT00940000163741"/>
<reference evidence="4" key="3">
    <citation type="submission" date="2025-09" db="UniProtKB">
        <authorList>
            <consortium name="Ensembl"/>
        </authorList>
    </citation>
    <scope>IDENTIFICATION</scope>
</reference>
<dbReference type="InParanoid" id="A0A5F8H715"/>
<feature type="chain" id="PRO_5023838126" description="EGF-like domain-containing protein" evidence="2">
    <location>
        <begin position="22"/>
        <end position="338"/>
    </location>
</feature>
<dbReference type="SUPFAM" id="SSF57196">
    <property type="entry name" value="EGF/Laminin"/>
    <property type="match status" value="2"/>
</dbReference>
<protein>
    <recommendedName>
        <fullName evidence="3">EGF-like domain-containing protein</fullName>
    </recommendedName>
</protein>
<reference evidence="4" key="2">
    <citation type="submission" date="2025-08" db="UniProtKB">
        <authorList>
            <consortium name="Ensembl"/>
        </authorList>
    </citation>
    <scope>IDENTIFICATION</scope>
</reference>
<proteinExistence type="predicted"/>
<feature type="signal peptide" evidence="2">
    <location>
        <begin position="1"/>
        <end position="21"/>
    </location>
</feature>
<evidence type="ECO:0000256" key="1">
    <source>
        <dbReference type="PROSITE-ProRule" id="PRU00076"/>
    </source>
</evidence>
<dbReference type="Proteomes" id="UP000002280">
    <property type="component" value="Chromosome 2"/>
</dbReference>
<keyword evidence="5" id="KW-1185">Reference proteome</keyword>
<comment type="caution">
    <text evidence="1">Lacks conserved residue(s) required for the propagation of feature annotation.</text>
</comment>
<keyword evidence="2" id="KW-0732">Signal</keyword>
<dbReference type="CDD" id="cd00054">
    <property type="entry name" value="EGF_CA"/>
    <property type="match status" value="1"/>
</dbReference>
<dbReference type="PROSITE" id="PS00022">
    <property type="entry name" value="EGF_1"/>
    <property type="match status" value="1"/>
</dbReference>
<dbReference type="SMART" id="SM00181">
    <property type="entry name" value="EGF"/>
    <property type="match status" value="2"/>
</dbReference>
<feature type="disulfide bond" evidence="1">
    <location>
        <begin position="205"/>
        <end position="214"/>
    </location>
</feature>
<dbReference type="PROSITE" id="PS50026">
    <property type="entry name" value="EGF_3"/>
    <property type="match status" value="2"/>
</dbReference>
<dbReference type="PROSITE" id="PS01186">
    <property type="entry name" value="EGF_2"/>
    <property type="match status" value="1"/>
</dbReference>
<evidence type="ECO:0000259" key="3">
    <source>
        <dbReference type="PROSITE" id="PS50026"/>
    </source>
</evidence>